<reference evidence="6" key="1">
    <citation type="submission" date="2020-10" db="EMBL/GenBank/DDBJ databases">
        <authorList>
            <person name="Gilroy R."/>
        </authorList>
    </citation>
    <scope>NUCLEOTIDE SEQUENCE</scope>
    <source>
        <strain evidence="6">7293</strain>
    </source>
</reference>
<evidence type="ECO:0000259" key="5">
    <source>
        <dbReference type="PROSITE" id="PS51635"/>
    </source>
</evidence>
<dbReference type="Proteomes" id="UP000823615">
    <property type="component" value="Unassembled WGS sequence"/>
</dbReference>
<accession>A0A9D9H4S5</accession>
<feature type="short sequence motif" description="DGA/G" evidence="4">
    <location>
        <begin position="161"/>
        <end position="163"/>
    </location>
</feature>
<dbReference type="Gene3D" id="3.40.1090.10">
    <property type="entry name" value="Cytosolic phospholipase A2 catalytic domain"/>
    <property type="match status" value="1"/>
</dbReference>
<dbReference type="GO" id="GO:0016042">
    <property type="term" value="P:lipid catabolic process"/>
    <property type="evidence" value="ECO:0007669"/>
    <property type="project" value="UniProtKB-UniRule"/>
</dbReference>
<dbReference type="GO" id="GO:0016787">
    <property type="term" value="F:hydrolase activity"/>
    <property type="evidence" value="ECO:0007669"/>
    <property type="project" value="UniProtKB-UniRule"/>
</dbReference>
<dbReference type="InterPro" id="IPR037483">
    <property type="entry name" value="YjjU-like"/>
</dbReference>
<dbReference type="Pfam" id="PF19890">
    <property type="entry name" value="DUF6363"/>
    <property type="match status" value="1"/>
</dbReference>
<feature type="short sequence motif" description="GXSXG" evidence="4">
    <location>
        <begin position="36"/>
        <end position="40"/>
    </location>
</feature>
<feature type="active site" description="Proton acceptor" evidence="4">
    <location>
        <position position="161"/>
    </location>
</feature>
<evidence type="ECO:0000256" key="4">
    <source>
        <dbReference type="PROSITE-ProRule" id="PRU01161"/>
    </source>
</evidence>
<protein>
    <submittedName>
        <fullName evidence="6">Patatin family protein</fullName>
    </submittedName>
</protein>
<dbReference type="PROSITE" id="PS51635">
    <property type="entry name" value="PNPLA"/>
    <property type="match status" value="1"/>
</dbReference>
<dbReference type="CDD" id="cd07208">
    <property type="entry name" value="Pat_hypo_Ecoli_yjju_like"/>
    <property type="match status" value="1"/>
</dbReference>
<dbReference type="Pfam" id="PF01734">
    <property type="entry name" value="Patatin"/>
    <property type="match status" value="1"/>
</dbReference>
<dbReference type="AlphaFoldDB" id="A0A9D9H4S5"/>
<feature type="domain" description="PNPLA" evidence="5">
    <location>
        <begin position="5"/>
        <end position="174"/>
    </location>
</feature>
<evidence type="ECO:0000256" key="3">
    <source>
        <dbReference type="ARBA" id="ARBA00023098"/>
    </source>
</evidence>
<organism evidence="6 7">
    <name type="scientific">Candidatus Ornithospirochaeta stercoripullorum</name>
    <dbReference type="NCBI Taxonomy" id="2840899"/>
    <lineage>
        <taxon>Bacteria</taxon>
        <taxon>Pseudomonadati</taxon>
        <taxon>Spirochaetota</taxon>
        <taxon>Spirochaetia</taxon>
        <taxon>Spirochaetales</taxon>
        <taxon>Spirochaetaceae</taxon>
        <taxon>Spirochaetaceae incertae sedis</taxon>
        <taxon>Candidatus Ornithospirochaeta</taxon>
    </lineage>
</organism>
<comment type="caution">
    <text evidence="6">The sequence shown here is derived from an EMBL/GenBank/DDBJ whole genome shotgun (WGS) entry which is preliminary data.</text>
</comment>
<dbReference type="InterPro" id="IPR002641">
    <property type="entry name" value="PNPLA_dom"/>
</dbReference>
<name>A0A9D9H4S5_9SPIO</name>
<dbReference type="PANTHER" id="PTHR14226:SF25">
    <property type="entry name" value="PHOSPHOESTERASE"/>
    <property type="match status" value="1"/>
</dbReference>
<evidence type="ECO:0000313" key="6">
    <source>
        <dbReference type="EMBL" id="MBO8435889.1"/>
    </source>
</evidence>
<dbReference type="InterPro" id="IPR045943">
    <property type="entry name" value="DUF6363"/>
</dbReference>
<proteinExistence type="predicted"/>
<sequence>MKYALIDIGGGMRDAFGTGVLDYLLDQNIEIDTLIGVSAGTSNLANYISRQKGRVLRFYTEYSQRKEYMGLREFILHGSYLNMEYIYEELSFPGKEDPFDIDAYTKAEKDFTIVATDARTGEAVYFPKSSVKPFYMKTIEASGTIPLLCRPTFVNGIPYFDGGISEPIPWRKAIEKGCEKLIVIITKRKDDFRSPDKDKLAVKLLSKRYPQLSKVLSKRAETYNRELEEILQMEREGTALIIAPDDTCGVTTTKHNEDDIRRLYRKGYEAASEIKVFL</sequence>
<feature type="active site" description="Nucleophile" evidence="4">
    <location>
        <position position="38"/>
    </location>
</feature>
<keyword evidence="2 4" id="KW-0442">Lipid degradation</keyword>
<comment type="caution">
    <text evidence="4">Lacks conserved residue(s) required for the propagation of feature annotation.</text>
</comment>
<dbReference type="PANTHER" id="PTHR14226">
    <property type="entry name" value="NEUROPATHY TARGET ESTERASE/SWISS CHEESE D.MELANOGASTER"/>
    <property type="match status" value="1"/>
</dbReference>
<dbReference type="EMBL" id="JADIMT010000038">
    <property type="protein sequence ID" value="MBO8435889.1"/>
    <property type="molecule type" value="Genomic_DNA"/>
</dbReference>
<dbReference type="SUPFAM" id="SSF52151">
    <property type="entry name" value="FabD/lysophospholipase-like"/>
    <property type="match status" value="1"/>
</dbReference>
<keyword evidence="3 4" id="KW-0443">Lipid metabolism</keyword>
<evidence type="ECO:0000313" key="7">
    <source>
        <dbReference type="Proteomes" id="UP000823615"/>
    </source>
</evidence>
<evidence type="ECO:0000256" key="1">
    <source>
        <dbReference type="ARBA" id="ARBA00022801"/>
    </source>
</evidence>
<dbReference type="InterPro" id="IPR050301">
    <property type="entry name" value="NTE"/>
</dbReference>
<keyword evidence="1 4" id="KW-0378">Hydrolase</keyword>
<evidence type="ECO:0000256" key="2">
    <source>
        <dbReference type="ARBA" id="ARBA00022963"/>
    </source>
</evidence>
<dbReference type="InterPro" id="IPR016035">
    <property type="entry name" value="Acyl_Trfase/lysoPLipase"/>
</dbReference>
<gene>
    <name evidence="6" type="ORF">IAA97_02775</name>
</gene>
<reference evidence="6" key="2">
    <citation type="journal article" date="2021" name="PeerJ">
        <title>Extensive microbial diversity within the chicken gut microbiome revealed by metagenomics and culture.</title>
        <authorList>
            <person name="Gilroy R."/>
            <person name="Ravi A."/>
            <person name="Getino M."/>
            <person name="Pursley I."/>
            <person name="Horton D.L."/>
            <person name="Alikhan N.F."/>
            <person name="Baker D."/>
            <person name="Gharbi K."/>
            <person name="Hall N."/>
            <person name="Watson M."/>
            <person name="Adriaenssens E.M."/>
            <person name="Foster-Nyarko E."/>
            <person name="Jarju S."/>
            <person name="Secka A."/>
            <person name="Antonio M."/>
            <person name="Oren A."/>
            <person name="Chaudhuri R.R."/>
            <person name="La Ragione R."/>
            <person name="Hildebrand F."/>
            <person name="Pallen M.J."/>
        </authorList>
    </citation>
    <scope>NUCLEOTIDE SEQUENCE</scope>
    <source>
        <strain evidence="6">7293</strain>
    </source>
</reference>